<dbReference type="Pfam" id="PF11551">
    <property type="entry name" value="Omp28"/>
    <property type="match status" value="1"/>
</dbReference>
<protein>
    <recommendedName>
        <fullName evidence="4">Omp28-related outer membrane protein</fullName>
    </recommendedName>
</protein>
<dbReference type="Proteomes" id="UP000283341">
    <property type="component" value="Unassembled WGS sequence"/>
</dbReference>
<dbReference type="InterPro" id="IPR013783">
    <property type="entry name" value="Ig-like_fold"/>
</dbReference>
<comment type="caution">
    <text evidence="2">The sequence shown here is derived from an EMBL/GenBank/DDBJ whole genome shotgun (WGS) entry which is preliminary data.</text>
</comment>
<dbReference type="AlphaFoldDB" id="A0A412IP18"/>
<dbReference type="EMBL" id="QRVJ01000001">
    <property type="protein sequence ID" value="RGS39923.1"/>
    <property type="molecule type" value="Genomic_DNA"/>
</dbReference>
<evidence type="ECO:0000313" key="2">
    <source>
        <dbReference type="EMBL" id="RGS39923.1"/>
    </source>
</evidence>
<evidence type="ECO:0000256" key="1">
    <source>
        <dbReference type="SAM" id="SignalP"/>
    </source>
</evidence>
<proteinExistence type="predicted"/>
<name>A0A412IP18_9BACE</name>
<gene>
    <name evidence="2" type="ORF">DWX97_01200</name>
</gene>
<sequence length="380" mass="41528">MDMKYLKYICLSIILMMTACIGNPGEEIDDNDPEPTIPDGFVLLPSANFFKADGNTMITFKVYSDKKDITEDARIYQDLSSGAVRMETPEFKTTEAGTYTFFATYKGQTSEKVLIVATTGDFPPLPSDPQPEKFNGFKHRLVATQFTGTGCGYCPNAISAIAKFKESEYADKMLFAASHSYNGDDPMYCDDASSLARRMSITAYPSVILNINPKNLLSSLSATGFYNYLVSGTEILLEEDAHCGISASVSKNANTINLSAKVKVGETGSYRIVAWLLEDGIKATQANQVGIAVGNIHNNALRSASMVDIAAGDYLGGKETVASGTEVEFRHEFNIDNVVNVDKCHVLVIVSRKTDEFRNHIADNAIDCPVDKSVAFEYDE</sequence>
<evidence type="ECO:0000313" key="3">
    <source>
        <dbReference type="Proteomes" id="UP000283341"/>
    </source>
</evidence>
<evidence type="ECO:0008006" key="4">
    <source>
        <dbReference type="Google" id="ProtNLM"/>
    </source>
</evidence>
<dbReference type="PROSITE" id="PS51257">
    <property type="entry name" value="PROKAR_LIPOPROTEIN"/>
    <property type="match status" value="1"/>
</dbReference>
<organism evidence="2 3">
    <name type="scientific">Bacteroides cellulosilyticus</name>
    <dbReference type="NCBI Taxonomy" id="246787"/>
    <lineage>
        <taxon>Bacteria</taxon>
        <taxon>Pseudomonadati</taxon>
        <taxon>Bacteroidota</taxon>
        <taxon>Bacteroidia</taxon>
        <taxon>Bacteroidales</taxon>
        <taxon>Bacteroidaceae</taxon>
        <taxon>Bacteroides</taxon>
    </lineage>
</organism>
<dbReference type="Gene3D" id="3.40.30.10">
    <property type="entry name" value="Glutaredoxin"/>
    <property type="match status" value="1"/>
</dbReference>
<feature type="signal peptide" evidence="1">
    <location>
        <begin position="1"/>
        <end position="21"/>
    </location>
</feature>
<keyword evidence="1" id="KW-0732">Signal</keyword>
<dbReference type="InterPro" id="IPR036249">
    <property type="entry name" value="Thioredoxin-like_sf"/>
</dbReference>
<dbReference type="SUPFAM" id="SSF52833">
    <property type="entry name" value="Thioredoxin-like"/>
    <property type="match status" value="1"/>
</dbReference>
<accession>A0A412IP18</accession>
<dbReference type="InterPro" id="IPR021615">
    <property type="entry name" value="Omp28"/>
</dbReference>
<feature type="chain" id="PRO_5019097385" description="Omp28-related outer membrane protein" evidence="1">
    <location>
        <begin position="22"/>
        <end position="380"/>
    </location>
</feature>
<dbReference type="Gene3D" id="2.60.40.10">
    <property type="entry name" value="Immunoglobulins"/>
    <property type="match status" value="1"/>
</dbReference>
<reference evidence="2 3" key="1">
    <citation type="submission" date="2018-08" db="EMBL/GenBank/DDBJ databases">
        <title>A genome reference for cultivated species of the human gut microbiota.</title>
        <authorList>
            <person name="Zou Y."/>
            <person name="Xue W."/>
            <person name="Luo G."/>
        </authorList>
    </citation>
    <scope>NUCLEOTIDE SEQUENCE [LARGE SCALE GENOMIC DNA]</scope>
    <source>
        <strain evidence="2 3">AF22-3AC</strain>
    </source>
</reference>